<dbReference type="GO" id="GO:0016042">
    <property type="term" value="P:lipid catabolic process"/>
    <property type="evidence" value="ECO:0007669"/>
    <property type="project" value="UniProtKB-UniRule"/>
</dbReference>
<feature type="region of interest" description="Disordered" evidence="5">
    <location>
        <begin position="140"/>
        <end position="186"/>
    </location>
</feature>
<keyword evidence="7" id="KW-1185">Reference proteome</keyword>
<feature type="active site" description="Nucleophile" evidence="4">
    <location>
        <position position="443"/>
    </location>
</feature>
<evidence type="ECO:0000313" key="8">
    <source>
        <dbReference type="RefSeq" id="XP_031438539.1"/>
    </source>
</evidence>
<dbReference type="SUPFAM" id="SSF52151">
    <property type="entry name" value="FabD/lysophospholipase-like"/>
    <property type="match status" value="1"/>
</dbReference>
<feature type="short sequence motif" description="GXSXG" evidence="4">
    <location>
        <begin position="441"/>
        <end position="445"/>
    </location>
</feature>
<dbReference type="Gene3D" id="3.40.1090.10">
    <property type="entry name" value="Cytosolic phospholipase A2 catalytic domain"/>
    <property type="match status" value="1"/>
</dbReference>
<feature type="compositionally biased region" description="Low complexity" evidence="5">
    <location>
        <begin position="207"/>
        <end position="221"/>
    </location>
</feature>
<protein>
    <submittedName>
        <fullName evidence="8">Calcium-independent phospholipase A2-gamma</fullName>
    </submittedName>
</protein>
<feature type="short sequence motif" description="DGA/G" evidence="4">
    <location>
        <begin position="587"/>
        <end position="589"/>
    </location>
</feature>
<dbReference type="PANTHER" id="PTHR24185">
    <property type="entry name" value="CALCIUM-INDEPENDENT PHOSPHOLIPASE A2-GAMMA"/>
    <property type="match status" value="1"/>
</dbReference>
<evidence type="ECO:0000256" key="2">
    <source>
        <dbReference type="ARBA" id="ARBA00022963"/>
    </source>
</evidence>
<feature type="domain" description="PNPLA" evidence="6">
    <location>
        <begin position="405"/>
        <end position="600"/>
    </location>
</feature>
<dbReference type="InterPro" id="IPR002641">
    <property type="entry name" value="PNPLA_dom"/>
</dbReference>
<proteinExistence type="predicted"/>
<dbReference type="InterPro" id="IPR045217">
    <property type="entry name" value="PNPLA8-like"/>
</dbReference>
<feature type="region of interest" description="Disordered" evidence="5">
    <location>
        <begin position="200"/>
        <end position="234"/>
    </location>
</feature>
<dbReference type="Proteomes" id="UP000515152">
    <property type="component" value="Chromosome 16"/>
</dbReference>
<feature type="short sequence motif" description="GXGXXG" evidence="4">
    <location>
        <begin position="409"/>
        <end position="414"/>
    </location>
</feature>
<dbReference type="GO" id="GO:0016020">
    <property type="term" value="C:membrane"/>
    <property type="evidence" value="ECO:0007669"/>
    <property type="project" value="TreeGrafter"/>
</dbReference>
<dbReference type="GO" id="GO:0019369">
    <property type="term" value="P:arachidonate metabolic process"/>
    <property type="evidence" value="ECO:0007669"/>
    <property type="project" value="TreeGrafter"/>
</dbReference>
<keyword evidence="2 4" id="KW-0442">Lipid degradation</keyword>
<feature type="region of interest" description="Disordered" evidence="5">
    <location>
        <begin position="268"/>
        <end position="303"/>
    </location>
</feature>
<feature type="active site" description="Proton acceptor" evidence="4">
    <location>
        <position position="587"/>
    </location>
</feature>
<gene>
    <name evidence="8" type="primary">pnpla8</name>
</gene>
<evidence type="ECO:0000313" key="7">
    <source>
        <dbReference type="Proteomes" id="UP000515152"/>
    </source>
</evidence>
<dbReference type="PANTHER" id="PTHR24185:SF1">
    <property type="entry name" value="CALCIUM-INDEPENDENT PHOSPHOLIPASE A2-GAMMA"/>
    <property type="match status" value="1"/>
</dbReference>
<dbReference type="GO" id="GO:0047499">
    <property type="term" value="F:calcium-independent phospholipase A2 activity"/>
    <property type="evidence" value="ECO:0007669"/>
    <property type="project" value="TreeGrafter"/>
</dbReference>
<dbReference type="Pfam" id="PF01734">
    <property type="entry name" value="Patatin"/>
    <property type="match status" value="1"/>
</dbReference>
<dbReference type="OrthoDB" id="630895at2759"/>
<evidence type="ECO:0000256" key="5">
    <source>
        <dbReference type="SAM" id="MobiDB-lite"/>
    </source>
</evidence>
<evidence type="ECO:0000259" key="6">
    <source>
        <dbReference type="PROSITE" id="PS51635"/>
    </source>
</evidence>
<evidence type="ECO:0000256" key="1">
    <source>
        <dbReference type="ARBA" id="ARBA00022801"/>
    </source>
</evidence>
<accession>A0A6P8GH80</accession>
<dbReference type="CDD" id="cd07211">
    <property type="entry name" value="Pat_PNPLA8"/>
    <property type="match status" value="1"/>
</dbReference>
<reference evidence="8" key="1">
    <citation type="submission" date="2025-08" db="UniProtKB">
        <authorList>
            <consortium name="RefSeq"/>
        </authorList>
    </citation>
    <scope>IDENTIFICATION</scope>
</reference>
<evidence type="ECO:0000256" key="3">
    <source>
        <dbReference type="ARBA" id="ARBA00023098"/>
    </source>
</evidence>
<dbReference type="PROSITE" id="PS51635">
    <property type="entry name" value="PNPLA"/>
    <property type="match status" value="1"/>
</dbReference>
<keyword evidence="3 4" id="KW-0443">Lipid metabolism</keyword>
<dbReference type="RefSeq" id="XP_031438539.1">
    <property type="nucleotide sequence ID" value="XM_031582679.2"/>
</dbReference>
<name>A0A6P8GH80_CLUHA</name>
<keyword evidence="1 4" id="KW-0378">Hydrolase</keyword>
<dbReference type="GeneID" id="105902616"/>
<dbReference type="InterPro" id="IPR016035">
    <property type="entry name" value="Acyl_Trfase/lysoPLipase"/>
</dbReference>
<dbReference type="KEGG" id="char:105902616"/>
<dbReference type="CTD" id="50640"/>
<dbReference type="AlphaFoldDB" id="A0A6P8GH80"/>
<evidence type="ECO:0000256" key="4">
    <source>
        <dbReference type="PROSITE-ProRule" id="PRU01161"/>
    </source>
</evidence>
<organism evidence="7 8">
    <name type="scientific">Clupea harengus</name>
    <name type="common">Atlantic herring</name>
    <dbReference type="NCBI Taxonomy" id="7950"/>
    <lineage>
        <taxon>Eukaryota</taxon>
        <taxon>Metazoa</taxon>
        <taxon>Chordata</taxon>
        <taxon>Craniata</taxon>
        <taxon>Vertebrata</taxon>
        <taxon>Euteleostomi</taxon>
        <taxon>Actinopterygii</taxon>
        <taxon>Neopterygii</taxon>
        <taxon>Teleostei</taxon>
        <taxon>Clupei</taxon>
        <taxon>Clupeiformes</taxon>
        <taxon>Clupeoidei</taxon>
        <taxon>Clupeidae</taxon>
        <taxon>Clupea</taxon>
    </lineage>
</organism>
<sequence length="742" mass="81731">MSRIRSTLDTVSKAVSGTDLLSKITRLRSGKAAAAVEVHVHGPTNQEAATVAMMATAVPPGITMEMPEQEKRHEEEVVERVAEEVEVPHIQVREKLKVSLASQAGTVSAAVAKQTLQRLQPAAFSTNMDETYSHLSQHVNTYFGSDAPPEPVEQQWAQQRRSPDPAASAPGANPTRSLPRNHTPVMMPVVGKRPIETSPELPAVEHTTPATSTPATLPTAPKSEDVAPVQPASPRKGISHYLSYPRPSVQSFVGSYIAPLVPKFRADSKNAAADKDKPSGSEQVNPREGEEKSKEEKEAEDKAQRLLSQRERIIARVSVDNRTRALVQALQRVTDVKITVSRVEDLTCHLLEFPETRGVAVKERVISCLLRLRQARDPSLQAAVRQALAVVGYTDPVKGRGIRVLSIDGGGTRGLVALQALHELEALTGKPIYQLFDYICGVSTGAILAFMVGVFQIPLDECEEMYRKLGSDVFKQNLIVGTVKMGWSHAYYDSEIWENILKERMGPSLLIDTAKNPKCPKVAAVSTLVNRGLPLKAYVFRNYDLLPGVRSHYLGGCQHKLWQAIRASSAAPGFFQECMLGNDLHQDGGLLINNPTALAIHECKNLWPNTPVQCVVSLGTGRYETGGKNGATYTSLKTKITNVISSATDTEEVHTMLDALLPPDTYFRFNPFMSEDIPLDESRREKLNFLKEEGRRYLERNHVKLRKAAAVLTQEKGVVQRTAEWLKLKADMYDGLPFLSKL</sequence>